<proteinExistence type="predicted"/>
<dbReference type="InterPro" id="IPR016054">
    <property type="entry name" value="LY6_UPA_recep-like"/>
</dbReference>
<protein>
    <recommendedName>
        <fullName evidence="2">UPAR/Ly6 domain-containing protein</fullName>
    </recommendedName>
</protein>
<feature type="domain" description="UPAR/Ly6" evidence="2">
    <location>
        <begin position="19"/>
        <end position="102"/>
    </location>
</feature>
<accession>A0ABV0MQ96</accession>
<keyword evidence="1" id="KW-0732">Signal</keyword>
<evidence type="ECO:0000313" key="3">
    <source>
        <dbReference type="EMBL" id="MEQ2161274.1"/>
    </source>
</evidence>
<comment type="caution">
    <text evidence="3">The sequence shown here is derived from an EMBL/GenBank/DDBJ whole genome shotgun (WGS) entry which is preliminary data.</text>
</comment>
<organism evidence="3 4">
    <name type="scientific">Goodea atripinnis</name>
    <dbReference type="NCBI Taxonomy" id="208336"/>
    <lineage>
        <taxon>Eukaryota</taxon>
        <taxon>Metazoa</taxon>
        <taxon>Chordata</taxon>
        <taxon>Craniata</taxon>
        <taxon>Vertebrata</taxon>
        <taxon>Euteleostomi</taxon>
        <taxon>Actinopterygii</taxon>
        <taxon>Neopterygii</taxon>
        <taxon>Teleostei</taxon>
        <taxon>Neoteleostei</taxon>
        <taxon>Acanthomorphata</taxon>
        <taxon>Ovalentaria</taxon>
        <taxon>Atherinomorphae</taxon>
        <taxon>Cyprinodontiformes</taxon>
        <taxon>Goodeidae</taxon>
        <taxon>Goodea</taxon>
    </lineage>
</organism>
<gene>
    <name evidence="3" type="ORF">GOODEAATRI_008076</name>
</gene>
<evidence type="ECO:0000259" key="2">
    <source>
        <dbReference type="Pfam" id="PF00021"/>
    </source>
</evidence>
<reference evidence="3 4" key="1">
    <citation type="submission" date="2021-06" db="EMBL/GenBank/DDBJ databases">
        <authorList>
            <person name="Palmer J.M."/>
        </authorList>
    </citation>
    <scope>NUCLEOTIDE SEQUENCE [LARGE SCALE GENOMIC DNA]</scope>
    <source>
        <strain evidence="3 4">GA_2019</strain>
        <tissue evidence="3">Muscle</tissue>
    </source>
</reference>
<evidence type="ECO:0000256" key="1">
    <source>
        <dbReference type="SAM" id="SignalP"/>
    </source>
</evidence>
<dbReference type="EMBL" id="JAHRIO010010420">
    <property type="protein sequence ID" value="MEQ2161274.1"/>
    <property type="molecule type" value="Genomic_DNA"/>
</dbReference>
<dbReference type="InterPro" id="IPR045860">
    <property type="entry name" value="Snake_toxin-like_sf"/>
</dbReference>
<feature type="chain" id="PRO_5045059412" description="UPAR/Ly6 domain-containing protein" evidence="1">
    <location>
        <begin position="20"/>
        <end position="133"/>
    </location>
</feature>
<feature type="signal peptide" evidence="1">
    <location>
        <begin position="1"/>
        <end position="19"/>
    </location>
</feature>
<keyword evidence="4" id="KW-1185">Reference proteome</keyword>
<name>A0ABV0MQ96_9TELE</name>
<evidence type="ECO:0000313" key="4">
    <source>
        <dbReference type="Proteomes" id="UP001476798"/>
    </source>
</evidence>
<dbReference type="Pfam" id="PF00021">
    <property type="entry name" value="UPAR_LY6"/>
    <property type="match status" value="1"/>
</dbReference>
<sequence>MGKFLFVFFAVASLVLVESLICNKCSFAMIGTCMNLDKESCLTNSSVCYSGKSAFPLLPDSMGLRSLGCRENNTDCDATTNGTLMGFTYETHITCCSTDNCNPITLNGAPTTKMTLTAATGGAILASVWGNIF</sequence>
<dbReference type="Gene3D" id="2.10.60.10">
    <property type="entry name" value="CD59"/>
    <property type="match status" value="1"/>
</dbReference>
<dbReference type="Proteomes" id="UP001476798">
    <property type="component" value="Unassembled WGS sequence"/>
</dbReference>